<dbReference type="AlphaFoldDB" id="A0A5P8K826"/>
<dbReference type="RefSeq" id="WP_152170588.1">
    <property type="nucleotide sequence ID" value="NZ_CP045096.1"/>
</dbReference>
<sequence length="353" mass="38264">MTEAVRRLAAHSMITVRGELLSVHRLVQAVSRAGEPQEVIARRDHAVAMLVRHQPDALVDIDEGRLWAIHVEALGECVEEESDTEALTSLFAQAAALLAHGYSRRSVALADRFGRAVASHPEWEAGDLVRRTLLPVYTLNGEPSRAVPLAEYQLGLRKATLGEGHPKTIEALISLAKVVRYAGSERARSVAEQAVETATGALGPDHLLTFKAESTLRDITEQRLDVPALETLLKRATRLFGADHIVSTELRYELVVALAGAGEPGRAAALAEMAARRCGAVLGAADLRTLSFRVIHLSLVAQTGDIARARELLPQIVADFKGHFVQEPDDRGLLGRITLMFDELVDLISGFPA</sequence>
<evidence type="ECO:0000313" key="1">
    <source>
        <dbReference type="EMBL" id="QFQ99156.1"/>
    </source>
</evidence>
<organism evidence="1 2">
    <name type="scientific">Streptomyces phaeolivaceus</name>
    <dbReference type="NCBI Taxonomy" id="2653200"/>
    <lineage>
        <taxon>Bacteria</taxon>
        <taxon>Bacillati</taxon>
        <taxon>Actinomycetota</taxon>
        <taxon>Actinomycetes</taxon>
        <taxon>Kitasatosporales</taxon>
        <taxon>Streptomycetaceae</taxon>
        <taxon>Streptomyces</taxon>
    </lineage>
</organism>
<dbReference type="InterPro" id="IPR011990">
    <property type="entry name" value="TPR-like_helical_dom_sf"/>
</dbReference>
<keyword evidence="2" id="KW-1185">Reference proteome</keyword>
<proteinExistence type="predicted"/>
<evidence type="ECO:0008006" key="3">
    <source>
        <dbReference type="Google" id="ProtNLM"/>
    </source>
</evidence>
<dbReference type="EMBL" id="CP045096">
    <property type="protein sequence ID" value="QFQ99156.1"/>
    <property type="molecule type" value="Genomic_DNA"/>
</dbReference>
<gene>
    <name evidence="1" type="ORF">F9278_26800</name>
</gene>
<dbReference type="Proteomes" id="UP000327294">
    <property type="component" value="Chromosome"/>
</dbReference>
<dbReference type="KEGG" id="sphv:F9278_26800"/>
<evidence type="ECO:0000313" key="2">
    <source>
        <dbReference type="Proteomes" id="UP000327294"/>
    </source>
</evidence>
<protein>
    <recommendedName>
        <fullName evidence="3">Tetratricopeptide repeat protein</fullName>
    </recommendedName>
</protein>
<accession>A0A5P8K826</accession>
<dbReference type="Gene3D" id="1.25.40.10">
    <property type="entry name" value="Tetratricopeptide repeat domain"/>
    <property type="match status" value="1"/>
</dbReference>
<name>A0A5P8K826_9ACTN</name>
<reference evidence="1 2" key="1">
    <citation type="submission" date="2019-10" db="EMBL/GenBank/DDBJ databases">
        <title>Streptomyces sp. strain GY16 isolated from leaves of Broussonetia papyrifera.</title>
        <authorList>
            <person name="Mo P."/>
        </authorList>
    </citation>
    <scope>NUCLEOTIDE SEQUENCE [LARGE SCALE GENOMIC DNA]</scope>
    <source>
        <strain evidence="1 2">GY16</strain>
    </source>
</reference>